<dbReference type="GO" id="GO:0003700">
    <property type="term" value="F:DNA-binding transcription factor activity"/>
    <property type="evidence" value="ECO:0007669"/>
    <property type="project" value="InterPro"/>
</dbReference>
<evidence type="ECO:0000259" key="1">
    <source>
        <dbReference type="Pfam" id="PF04542"/>
    </source>
</evidence>
<dbReference type="Pfam" id="PF20239">
    <property type="entry name" value="DUF6596"/>
    <property type="match status" value="1"/>
</dbReference>
<dbReference type="PANTHER" id="PTHR47756:SF2">
    <property type="entry name" value="BLL6612 PROTEIN"/>
    <property type="match status" value="1"/>
</dbReference>
<feature type="domain" description="DUF6596" evidence="2">
    <location>
        <begin position="182"/>
        <end position="283"/>
    </location>
</feature>
<protein>
    <submittedName>
        <fullName evidence="3">Sigma-70 family RNA polymerase sigma factor</fullName>
    </submittedName>
</protein>
<dbReference type="InterPro" id="IPR036388">
    <property type="entry name" value="WH-like_DNA-bd_sf"/>
</dbReference>
<dbReference type="InterPro" id="IPR007627">
    <property type="entry name" value="RNA_pol_sigma70_r2"/>
</dbReference>
<dbReference type="AlphaFoldDB" id="A0AAE3EWW0"/>
<dbReference type="RefSeq" id="WP_317902745.1">
    <property type="nucleotide sequence ID" value="NZ_JAIRBC010000017.1"/>
</dbReference>
<organism evidence="3 4">
    <name type="scientific">Cerina litoralis</name>
    <dbReference type="NCBI Taxonomy" id="2874477"/>
    <lineage>
        <taxon>Bacteria</taxon>
        <taxon>Pseudomonadati</taxon>
        <taxon>Bacteroidota</taxon>
        <taxon>Flavobacteriia</taxon>
        <taxon>Flavobacteriales</taxon>
        <taxon>Flavobacteriaceae</taxon>
        <taxon>Cerina</taxon>
    </lineage>
</organism>
<dbReference type="PANTHER" id="PTHR47756">
    <property type="entry name" value="BLL6612 PROTEIN-RELATED"/>
    <property type="match status" value="1"/>
</dbReference>
<dbReference type="InterPro" id="IPR013325">
    <property type="entry name" value="RNA_pol_sigma_r2"/>
</dbReference>
<proteinExistence type="predicted"/>
<dbReference type="InterPro" id="IPR013324">
    <property type="entry name" value="RNA_pol_sigma_r3/r4-like"/>
</dbReference>
<dbReference type="Proteomes" id="UP001200642">
    <property type="component" value="Unassembled WGS sequence"/>
</dbReference>
<dbReference type="Gene3D" id="1.10.10.10">
    <property type="entry name" value="Winged helix-like DNA-binding domain superfamily/Winged helix DNA-binding domain"/>
    <property type="match status" value="1"/>
</dbReference>
<dbReference type="InterPro" id="IPR014284">
    <property type="entry name" value="RNA_pol_sigma-70_dom"/>
</dbReference>
<name>A0AAE3EWW0_9FLAO</name>
<evidence type="ECO:0000313" key="3">
    <source>
        <dbReference type="EMBL" id="MCG2461604.1"/>
    </source>
</evidence>
<sequence length="418" mass="47761">MEEHHKFLESLFRAEYGKIIAVLTNRFGPSKIESIEDCVQDALLKAMKIWGYKNVPDNPTAWLLRVAGNNLIDQFRRDKKMEYGKDDYIKEKGIHPQEIYLKSTITDSQLKMIFACCHPSLSAEYQIILSLKLIGGFGNSEIAQALIKKEEAVAKSYTRAKKQLKATVSTLDIPLEMGLRSRLNIVLKVIYLMFSEGYAASSGDIAIKKDICLEAIRLARLLEVNKYCDLPEVHALVALMCFHTSRFEARTDINGELVDMEHQDRKKYDKNLINIGVRYLERATTPPISPSTYHLEAAVSYNHCRAKTFGETDWKSILHLYDLQMQTQFSPIVQLNRVVPYYMVHGAEAGLKELRDYETSSYFIDSVLYYAIKAEILVRLEDNKGAKTALENAIGHTKNKVEKRHLLKKLRNNSSSII</sequence>
<dbReference type="SUPFAM" id="SSF88659">
    <property type="entry name" value="Sigma3 and sigma4 domains of RNA polymerase sigma factors"/>
    <property type="match status" value="1"/>
</dbReference>
<dbReference type="SUPFAM" id="SSF88946">
    <property type="entry name" value="Sigma2 domain of RNA polymerase sigma factors"/>
    <property type="match status" value="1"/>
</dbReference>
<gene>
    <name evidence="3" type="ORF">K8352_12660</name>
</gene>
<evidence type="ECO:0000259" key="2">
    <source>
        <dbReference type="Pfam" id="PF20239"/>
    </source>
</evidence>
<dbReference type="InterPro" id="IPR046531">
    <property type="entry name" value="DUF6596"/>
</dbReference>
<dbReference type="EMBL" id="JAIRBC010000017">
    <property type="protein sequence ID" value="MCG2461604.1"/>
    <property type="molecule type" value="Genomic_DNA"/>
</dbReference>
<comment type="caution">
    <text evidence="3">The sequence shown here is derived from an EMBL/GenBank/DDBJ whole genome shotgun (WGS) entry which is preliminary data.</text>
</comment>
<dbReference type="Gene3D" id="1.10.1740.10">
    <property type="match status" value="1"/>
</dbReference>
<reference evidence="3" key="1">
    <citation type="submission" date="2023-02" db="EMBL/GenBank/DDBJ databases">
        <title>Genome of Flavobacteriaceae gen. nov. sp. strain F89.</title>
        <authorList>
            <person name="Wang Y."/>
        </authorList>
    </citation>
    <scope>NUCLEOTIDE SEQUENCE</scope>
    <source>
        <strain evidence="3">F89</strain>
    </source>
</reference>
<dbReference type="Pfam" id="PF04542">
    <property type="entry name" value="Sigma70_r2"/>
    <property type="match status" value="1"/>
</dbReference>
<evidence type="ECO:0000313" key="4">
    <source>
        <dbReference type="Proteomes" id="UP001200642"/>
    </source>
</evidence>
<keyword evidence="4" id="KW-1185">Reference proteome</keyword>
<accession>A0AAE3EWW0</accession>
<dbReference type="GO" id="GO:0006352">
    <property type="term" value="P:DNA-templated transcription initiation"/>
    <property type="evidence" value="ECO:0007669"/>
    <property type="project" value="InterPro"/>
</dbReference>
<dbReference type="NCBIfam" id="TIGR02937">
    <property type="entry name" value="sigma70-ECF"/>
    <property type="match status" value="1"/>
</dbReference>
<feature type="domain" description="RNA polymerase sigma-70 region 2" evidence="1">
    <location>
        <begin position="11"/>
        <end position="79"/>
    </location>
</feature>